<feature type="chain" id="PRO_5039412365" evidence="2">
    <location>
        <begin position="32"/>
        <end position="571"/>
    </location>
</feature>
<keyword evidence="1 2" id="KW-0732">Signal</keyword>
<protein>
    <submittedName>
        <fullName evidence="3">Extracellular solute-binding protein</fullName>
    </submittedName>
</protein>
<dbReference type="PANTHER" id="PTHR43649">
    <property type="entry name" value="ARABINOSE-BINDING PROTEIN-RELATED"/>
    <property type="match status" value="1"/>
</dbReference>
<name>A0A9D1JIP5_9FIRM</name>
<feature type="signal peptide" evidence="2">
    <location>
        <begin position="1"/>
        <end position="31"/>
    </location>
</feature>
<evidence type="ECO:0000256" key="1">
    <source>
        <dbReference type="ARBA" id="ARBA00022729"/>
    </source>
</evidence>
<reference evidence="3" key="2">
    <citation type="journal article" date="2021" name="PeerJ">
        <title>Extensive microbial diversity within the chicken gut microbiome revealed by metagenomics and culture.</title>
        <authorList>
            <person name="Gilroy R."/>
            <person name="Ravi A."/>
            <person name="Getino M."/>
            <person name="Pursley I."/>
            <person name="Horton D.L."/>
            <person name="Alikhan N.F."/>
            <person name="Baker D."/>
            <person name="Gharbi K."/>
            <person name="Hall N."/>
            <person name="Watson M."/>
            <person name="Adriaenssens E.M."/>
            <person name="Foster-Nyarko E."/>
            <person name="Jarju S."/>
            <person name="Secka A."/>
            <person name="Antonio M."/>
            <person name="Oren A."/>
            <person name="Chaudhuri R.R."/>
            <person name="La Ragione R."/>
            <person name="Hildebrand F."/>
            <person name="Pallen M.J."/>
        </authorList>
    </citation>
    <scope>NUCLEOTIDE SEQUENCE</scope>
    <source>
        <strain evidence="3">CHK190-19873</strain>
    </source>
</reference>
<proteinExistence type="predicted"/>
<dbReference type="SUPFAM" id="SSF53850">
    <property type="entry name" value="Periplasmic binding protein-like II"/>
    <property type="match status" value="1"/>
</dbReference>
<evidence type="ECO:0000313" key="4">
    <source>
        <dbReference type="Proteomes" id="UP000823935"/>
    </source>
</evidence>
<reference evidence="3" key="1">
    <citation type="submission" date="2020-10" db="EMBL/GenBank/DDBJ databases">
        <authorList>
            <person name="Gilroy R."/>
        </authorList>
    </citation>
    <scope>NUCLEOTIDE SEQUENCE</scope>
    <source>
        <strain evidence="3">CHK190-19873</strain>
    </source>
</reference>
<dbReference type="PROSITE" id="PS51257">
    <property type="entry name" value="PROKAR_LIPOPROTEIN"/>
    <property type="match status" value="1"/>
</dbReference>
<dbReference type="PANTHER" id="PTHR43649:SF33">
    <property type="entry name" value="POLYGALACTURONAN_RHAMNOGALACTURONAN-BINDING PROTEIN YTCQ"/>
    <property type="match status" value="1"/>
</dbReference>
<dbReference type="Gene3D" id="3.40.190.10">
    <property type="entry name" value="Periplasmic binding protein-like II"/>
    <property type="match status" value="2"/>
</dbReference>
<accession>A0A9D1JIP5</accession>
<dbReference type="Proteomes" id="UP000823935">
    <property type="component" value="Unassembled WGS sequence"/>
</dbReference>
<organism evidence="3 4">
    <name type="scientific">Candidatus Limivivens intestinipullorum</name>
    <dbReference type="NCBI Taxonomy" id="2840858"/>
    <lineage>
        <taxon>Bacteria</taxon>
        <taxon>Bacillati</taxon>
        <taxon>Bacillota</taxon>
        <taxon>Clostridia</taxon>
        <taxon>Lachnospirales</taxon>
        <taxon>Lachnospiraceae</taxon>
        <taxon>Lachnospiraceae incertae sedis</taxon>
        <taxon>Candidatus Limivivens</taxon>
    </lineage>
</organism>
<evidence type="ECO:0000313" key="3">
    <source>
        <dbReference type="EMBL" id="HIS30245.1"/>
    </source>
</evidence>
<dbReference type="EMBL" id="DVIQ01000008">
    <property type="protein sequence ID" value="HIS30245.1"/>
    <property type="molecule type" value="Genomic_DNA"/>
</dbReference>
<evidence type="ECO:0000256" key="2">
    <source>
        <dbReference type="SAM" id="SignalP"/>
    </source>
</evidence>
<dbReference type="InterPro" id="IPR050490">
    <property type="entry name" value="Bact_solute-bd_prot1"/>
</dbReference>
<dbReference type="AlphaFoldDB" id="A0A9D1JIP5"/>
<comment type="caution">
    <text evidence="3">The sequence shown here is derived from an EMBL/GenBank/DDBJ whole genome shotgun (WGS) entry which is preliminary data.</text>
</comment>
<sequence length="571" mass="64642">MKMRKQNLAVLGLAALAALALSGCSNRSAMRADTNPDTPAAEVAFPLEETGELSFITSAPATTTQEPNEKLIFQRLEEQTNVHIDWTCFVDDQFADKKNLALAQFGNLPDGLFTAGMSDYDLLRYAKQGIIIPLENLIDKYMPNLQAVFEKYPEYRTMCTAPDGHIYSFPWIEQLGEGKEAIQAIGDIPYINKKWLDFLELDIPRTVDELEQVLIAFRDNADRLQEEFDIQGDVIPMSFIINNGDQDPAILINGFGEGYGDTGDHFAVTDEGEVIYTCVQEGYKEGIQWLHKLVEENLVDPEAFTQEWSTYVAKGKNHRYGLCFTWDIANIDNYDDYVMLPALAGPDGLVNITRQNGSETSGFDRGRCVLTTSCRDTALAAAWIDQMYAPLQSVQNNWGTYGEEDAANIFELSTNDQGEEMLRHLDLAGESPVEVRQAQSVNGPLAVLNDYYDVYVTQPDDAKWRLDNMHETYLADMHSKYVYPNVFMSIDDTNKVSQYDTDIKKYAEQKKADWILNGGIEEEWDSYLQRMEEYGLSDYLAIKQKYFDQYQESLNGETTAQTGSREEENAQ</sequence>
<gene>
    <name evidence="3" type="ORF">IAB44_01645</name>
</gene>